<keyword evidence="5 13" id="KW-0732">Signal</keyword>
<feature type="active site" evidence="10">
    <location>
        <position position="495"/>
    </location>
</feature>
<dbReference type="GO" id="GO:0009252">
    <property type="term" value="P:peptidoglycan biosynthetic process"/>
    <property type="evidence" value="ECO:0007669"/>
    <property type="project" value="UniProtKB-KW"/>
</dbReference>
<dbReference type="InterPro" id="IPR036366">
    <property type="entry name" value="PGBDSf"/>
</dbReference>
<dbReference type="InterPro" id="IPR045155">
    <property type="entry name" value="Beta-lactam_cat"/>
</dbReference>
<name>A0A5C5VHS6_9BACT</name>
<feature type="binding site" evidence="11">
    <location>
        <position position="615"/>
    </location>
    <ligand>
        <name>substrate</name>
    </ligand>
</feature>
<keyword evidence="7" id="KW-0133">Cell shape</keyword>
<evidence type="ECO:0000256" key="10">
    <source>
        <dbReference type="PIRSR" id="PIRSR618044-1"/>
    </source>
</evidence>
<dbReference type="InterPro" id="IPR036365">
    <property type="entry name" value="PGBD-like_sf"/>
</dbReference>
<keyword evidence="8" id="KW-0573">Peptidoglycan synthesis</keyword>
<evidence type="ECO:0000259" key="15">
    <source>
        <dbReference type="Pfam" id="PF01471"/>
    </source>
</evidence>
<evidence type="ECO:0000259" key="16">
    <source>
        <dbReference type="Pfam" id="PF13354"/>
    </source>
</evidence>
<evidence type="ECO:0000256" key="3">
    <source>
        <dbReference type="ARBA" id="ARBA00009009"/>
    </source>
</evidence>
<feature type="domain" description="Peptidase S11 D-alanyl-D-alanine carboxypeptidase A N-terminal" evidence="14">
    <location>
        <begin position="402"/>
        <end position="645"/>
    </location>
</feature>
<evidence type="ECO:0000256" key="12">
    <source>
        <dbReference type="RuleBase" id="RU004016"/>
    </source>
</evidence>
<evidence type="ECO:0000256" key="2">
    <source>
        <dbReference type="ARBA" id="ARBA00007164"/>
    </source>
</evidence>
<dbReference type="PANTHER" id="PTHR35333:SF3">
    <property type="entry name" value="BETA-LACTAMASE-TYPE TRANSPEPTIDASE FOLD CONTAINING PROTEIN"/>
    <property type="match status" value="1"/>
</dbReference>
<sequence precursor="true">MMKAPTCATAVTVLLTLFATAAIGADSFEASLTELLEGHRGTVAAAAKHLPSGKEFRFNADQPMPTASLIKLSIMAAAFKAEADGRLKMSDEVSLKEEDKVPGSGVLTENFSAGLSMPLHDAIRLMIAFSDNTATNLVIDQVGLPATTEYMEELGLPSTRLHAKVFRRDTSIAPERSREFGLGSTTASEMIELLEQINDRKLISSQASEAMYQHLLACESRSKVPRYLPEDTPVAHKTGSVSAARCDAGIIESPKGPIAFCILTGDNKDHSWGDENEAELLAAEFGKAIYTHYGTDEDAPAAVVARVLKVGADGTLVESLQRTLNKQLKPSPELSADGDFGPNTQRAVIAFQKQAGVEPTGEVGPDTWRALGPLVTEDEPTPEPAVAMAGLKKKDPADTLAGPPIVTCKAYAIADAKTGEVLWGYNDSRRRDPASVTKIMTAYLVCRLAEQDPSVLEEVLTFSQRADDTSGSTSDLRAGERVKIADALYGLMLPSGNDMSVAFAEHFGPRLAEEGAEEQPPYDSFIAAMNRAAEELGMDGTGYRNPHGLTAHGHHTTAADMVKLARAALDLPVLREVVNTRLHAITVDSVDGYQRNVVWKNTNRLLGIEGFYGVKTGTTGPAGACLVSAGRRGDADLIMVVLGATSGDARYVDSRNLYRWAWAQLQAE</sequence>
<dbReference type="Gene3D" id="1.10.101.10">
    <property type="entry name" value="PGBD-like superfamily/PGBD"/>
    <property type="match status" value="1"/>
</dbReference>
<accession>A0A5C5VHS6</accession>
<dbReference type="GO" id="GO:0030655">
    <property type="term" value="P:beta-lactam antibiotic catabolic process"/>
    <property type="evidence" value="ECO:0007669"/>
    <property type="project" value="InterPro"/>
</dbReference>
<feature type="domain" description="Beta-lactamase class A catalytic" evidence="16">
    <location>
        <begin position="47"/>
        <end position="264"/>
    </location>
</feature>
<reference evidence="17 18" key="1">
    <citation type="submission" date="2019-02" db="EMBL/GenBank/DDBJ databases">
        <title>Deep-cultivation of Planctomycetes and their phenomic and genomic characterization uncovers novel biology.</title>
        <authorList>
            <person name="Wiegand S."/>
            <person name="Jogler M."/>
            <person name="Boedeker C."/>
            <person name="Pinto D."/>
            <person name="Vollmers J."/>
            <person name="Rivas-Marin E."/>
            <person name="Kohn T."/>
            <person name="Peeters S.H."/>
            <person name="Heuer A."/>
            <person name="Rast P."/>
            <person name="Oberbeckmann S."/>
            <person name="Bunk B."/>
            <person name="Jeske O."/>
            <person name="Meyerdierks A."/>
            <person name="Storesund J.E."/>
            <person name="Kallscheuer N."/>
            <person name="Luecker S."/>
            <person name="Lage O.M."/>
            <person name="Pohl T."/>
            <person name="Merkel B.J."/>
            <person name="Hornburger P."/>
            <person name="Mueller R.-W."/>
            <person name="Bruemmer F."/>
            <person name="Labrenz M."/>
            <person name="Spormann A.M."/>
            <person name="Op Den Camp H."/>
            <person name="Overmann J."/>
            <person name="Amann R."/>
            <person name="Jetten M.S.M."/>
            <person name="Mascher T."/>
            <person name="Medema M.H."/>
            <person name="Devos D.P."/>
            <person name="Kaster A.-K."/>
            <person name="Ovreas L."/>
            <person name="Rohde M."/>
            <person name="Galperin M.Y."/>
            <person name="Jogler C."/>
        </authorList>
    </citation>
    <scope>NUCLEOTIDE SEQUENCE [LARGE SCALE GENOMIC DNA]</scope>
    <source>
        <strain evidence="17 18">KOR34</strain>
    </source>
</reference>
<dbReference type="Pfam" id="PF00768">
    <property type="entry name" value="Peptidase_S11"/>
    <property type="match status" value="1"/>
</dbReference>
<evidence type="ECO:0000256" key="1">
    <source>
        <dbReference type="ARBA" id="ARBA00001526"/>
    </source>
</evidence>
<evidence type="ECO:0000256" key="7">
    <source>
        <dbReference type="ARBA" id="ARBA00022960"/>
    </source>
</evidence>
<comment type="similarity">
    <text evidence="2 12">Belongs to the peptidase S11 family.</text>
</comment>
<evidence type="ECO:0000256" key="5">
    <source>
        <dbReference type="ARBA" id="ARBA00022729"/>
    </source>
</evidence>
<keyword evidence="17" id="KW-0645">Protease</keyword>
<evidence type="ECO:0000256" key="8">
    <source>
        <dbReference type="ARBA" id="ARBA00022984"/>
    </source>
</evidence>
<dbReference type="AlphaFoldDB" id="A0A5C5VHS6"/>
<dbReference type="GO" id="GO:0006508">
    <property type="term" value="P:proteolysis"/>
    <property type="evidence" value="ECO:0007669"/>
    <property type="project" value="InterPro"/>
</dbReference>
<dbReference type="InterPro" id="IPR012338">
    <property type="entry name" value="Beta-lactam/transpept-like"/>
</dbReference>
<organism evidence="17 18">
    <name type="scientific">Posidoniimonas corsicana</name>
    <dbReference type="NCBI Taxonomy" id="1938618"/>
    <lineage>
        <taxon>Bacteria</taxon>
        <taxon>Pseudomonadati</taxon>
        <taxon>Planctomycetota</taxon>
        <taxon>Planctomycetia</taxon>
        <taxon>Pirellulales</taxon>
        <taxon>Lacipirellulaceae</taxon>
        <taxon>Posidoniimonas</taxon>
    </lineage>
</organism>
<gene>
    <name evidence="17" type="primary">dacB</name>
    <name evidence="17" type="ORF">KOR34_23790</name>
</gene>
<dbReference type="InterPro" id="IPR002477">
    <property type="entry name" value="Peptidoglycan-bd-like"/>
</dbReference>
<dbReference type="Pfam" id="PF13354">
    <property type="entry name" value="Beta-lactamase2"/>
    <property type="match status" value="1"/>
</dbReference>
<dbReference type="InterPro" id="IPR000871">
    <property type="entry name" value="Beta-lactam_class-A"/>
</dbReference>
<evidence type="ECO:0000259" key="14">
    <source>
        <dbReference type="Pfam" id="PF00768"/>
    </source>
</evidence>
<dbReference type="SUPFAM" id="SSF47090">
    <property type="entry name" value="PGBD-like"/>
    <property type="match status" value="1"/>
</dbReference>
<proteinExistence type="inferred from homology"/>
<feature type="chain" id="PRO_5022888526" description="beta-lactamase" evidence="13">
    <location>
        <begin position="22"/>
        <end position="668"/>
    </location>
</feature>
<dbReference type="GO" id="GO:0008360">
    <property type="term" value="P:regulation of cell shape"/>
    <property type="evidence" value="ECO:0007669"/>
    <property type="project" value="UniProtKB-KW"/>
</dbReference>
<evidence type="ECO:0000313" key="17">
    <source>
        <dbReference type="EMBL" id="TWT37429.1"/>
    </source>
</evidence>
<feature type="active site" description="Acyl-ester intermediate" evidence="10">
    <location>
        <position position="435"/>
    </location>
</feature>
<keyword evidence="17" id="KW-0121">Carboxypeptidase</keyword>
<protein>
    <recommendedName>
        <fullName evidence="4">beta-lactamase</fullName>
        <ecNumber evidence="4">3.5.2.6</ecNumber>
    </recommendedName>
</protein>
<evidence type="ECO:0000313" key="18">
    <source>
        <dbReference type="Proteomes" id="UP000316714"/>
    </source>
</evidence>
<evidence type="ECO:0000256" key="13">
    <source>
        <dbReference type="SAM" id="SignalP"/>
    </source>
</evidence>
<dbReference type="GO" id="GO:0046677">
    <property type="term" value="P:response to antibiotic"/>
    <property type="evidence" value="ECO:0007669"/>
    <property type="project" value="InterPro"/>
</dbReference>
<evidence type="ECO:0000256" key="4">
    <source>
        <dbReference type="ARBA" id="ARBA00012865"/>
    </source>
</evidence>
<keyword evidence="18" id="KW-1185">Reference proteome</keyword>
<dbReference type="GO" id="GO:0071555">
    <property type="term" value="P:cell wall organization"/>
    <property type="evidence" value="ECO:0007669"/>
    <property type="project" value="UniProtKB-KW"/>
</dbReference>
<dbReference type="InterPro" id="IPR001967">
    <property type="entry name" value="Peptidase_S11_N"/>
</dbReference>
<dbReference type="EMBL" id="SIHJ01000001">
    <property type="protein sequence ID" value="TWT37429.1"/>
    <property type="molecule type" value="Genomic_DNA"/>
</dbReference>
<dbReference type="SUPFAM" id="SSF56601">
    <property type="entry name" value="beta-lactamase/transpeptidase-like"/>
    <property type="match status" value="2"/>
</dbReference>
<dbReference type="GO" id="GO:0008800">
    <property type="term" value="F:beta-lactamase activity"/>
    <property type="evidence" value="ECO:0007669"/>
    <property type="project" value="UniProtKB-EC"/>
</dbReference>
<comment type="caution">
    <text evidence="17">The sequence shown here is derived from an EMBL/GenBank/DDBJ whole genome shotgun (WGS) entry which is preliminary data.</text>
</comment>
<dbReference type="InterPro" id="IPR018044">
    <property type="entry name" value="Peptidase_S11"/>
</dbReference>
<dbReference type="Gene3D" id="3.40.710.10">
    <property type="entry name" value="DD-peptidase/beta-lactamase superfamily"/>
    <property type="match status" value="2"/>
</dbReference>
<dbReference type="EC" id="3.5.2.6" evidence="4"/>
<dbReference type="Proteomes" id="UP000316714">
    <property type="component" value="Unassembled WGS sequence"/>
</dbReference>
<dbReference type="GO" id="GO:0009002">
    <property type="term" value="F:serine-type D-Ala-D-Ala carboxypeptidase activity"/>
    <property type="evidence" value="ECO:0007669"/>
    <property type="project" value="UniProtKB-EC"/>
</dbReference>
<evidence type="ECO:0000256" key="6">
    <source>
        <dbReference type="ARBA" id="ARBA00022801"/>
    </source>
</evidence>
<feature type="domain" description="Peptidoglycan binding-like" evidence="15">
    <location>
        <begin position="314"/>
        <end position="371"/>
    </location>
</feature>
<keyword evidence="6 17" id="KW-0378">Hydrolase</keyword>
<comment type="catalytic activity">
    <reaction evidence="1">
        <text>a beta-lactam + H2O = a substituted beta-amino acid</text>
        <dbReference type="Rhea" id="RHEA:20401"/>
        <dbReference type="ChEBI" id="CHEBI:15377"/>
        <dbReference type="ChEBI" id="CHEBI:35627"/>
        <dbReference type="ChEBI" id="CHEBI:140347"/>
        <dbReference type="EC" id="3.5.2.6"/>
    </reaction>
</comment>
<evidence type="ECO:0000256" key="9">
    <source>
        <dbReference type="ARBA" id="ARBA00023316"/>
    </source>
</evidence>
<feature type="active site" description="Proton acceptor" evidence="10">
    <location>
        <position position="438"/>
    </location>
</feature>
<comment type="similarity">
    <text evidence="3">Belongs to the class-A beta-lactamase family.</text>
</comment>
<dbReference type="Pfam" id="PF01471">
    <property type="entry name" value="PG_binding_1"/>
    <property type="match status" value="1"/>
</dbReference>
<keyword evidence="9" id="KW-0961">Cell wall biogenesis/degradation</keyword>
<evidence type="ECO:0000256" key="11">
    <source>
        <dbReference type="PIRSR" id="PIRSR618044-2"/>
    </source>
</evidence>
<feature type="signal peptide" evidence="13">
    <location>
        <begin position="1"/>
        <end position="21"/>
    </location>
</feature>
<dbReference type="PRINTS" id="PR00725">
    <property type="entry name" value="DADACBPTASE1"/>
</dbReference>
<dbReference type="PANTHER" id="PTHR35333">
    <property type="entry name" value="BETA-LACTAMASE"/>
    <property type="match status" value="1"/>
</dbReference>
<dbReference type="OrthoDB" id="9791132at2"/>